<dbReference type="SMART" id="SM00861">
    <property type="entry name" value="Transket_pyr"/>
    <property type="match status" value="1"/>
</dbReference>
<dbReference type="PATRIC" id="fig|270351.6.peg.7551"/>
<gene>
    <name evidence="2" type="ORF">VP06_12840</name>
</gene>
<dbReference type="RefSeq" id="WP_048464161.1">
    <property type="nucleotide sequence ID" value="NZ_LABX01000092.1"/>
</dbReference>
<dbReference type="OrthoDB" id="8732661at2"/>
<evidence type="ECO:0000313" key="2">
    <source>
        <dbReference type="EMBL" id="KMO35128.1"/>
    </source>
</evidence>
<protein>
    <submittedName>
        <fullName evidence="2">Transketolase</fullName>
    </submittedName>
</protein>
<sequence length="314" mass="33296">MRRELCEALVARASRPDLVFLTGDLGFGALEPLRDALGERFLNAGIAEQNMIGVAAALASEGLEPWTYTIAPFCYARAFEQIRNDVCFHRLPVRMLANGGGYGYGVMGPTHHALEDYGILSTLPSLRILVPAFDSDVAAVVEAAGRDPGPVYVRLGRGELPAGCTAPPYAPWRRLREGSGPVIVAVGPMAGVAWSALMSEAEDGPELWAVSELPLAMSPPPPAFVQALAGRKLCVVEEHVAQGGLGQALAAWCLETGIAVAGFRPVTAAGYPSGTYGSQGFHRRESGLDPDALRSLSRDYLPDHLPDHLQGLSA</sequence>
<dbReference type="CDD" id="cd07033">
    <property type="entry name" value="TPP_PYR_DXS_TK_like"/>
    <property type="match status" value="1"/>
</dbReference>
<proteinExistence type="predicted"/>
<organism evidence="2">
    <name type="scientific">Methylobacterium aquaticum</name>
    <dbReference type="NCBI Taxonomy" id="270351"/>
    <lineage>
        <taxon>Bacteria</taxon>
        <taxon>Pseudomonadati</taxon>
        <taxon>Pseudomonadota</taxon>
        <taxon>Alphaproteobacteria</taxon>
        <taxon>Hyphomicrobiales</taxon>
        <taxon>Methylobacteriaceae</taxon>
        <taxon>Methylobacterium</taxon>
    </lineage>
</organism>
<comment type="caution">
    <text evidence="2">The sequence shown here is derived from an EMBL/GenBank/DDBJ whole genome shotgun (WGS) entry which is preliminary data.</text>
</comment>
<dbReference type="InterPro" id="IPR009014">
    <property type="entry name" value="Transketo_C/PFOR_II"/>
</dbReference>
<evidence type="ECO:0000259" key="1">
    <source>
        <dbReference type="SMART" id="SM00861"/>
    </source>
</evidence>
<dbReference type="InterPro" id="IPR029061">
    <property type="entry name" value="THDP-binding"/>
</dbReference>
<dbReference type="Gene3D" id="3.40.50.920">
    <property type="match status" value="1"/>
</dbReference>
<dbReference type="SUPFAM" id="SSF52518">
    <property type="entry name" value="Thiamin diphosphate-binding fold (THDP-binding)"/>
    <property type="match status" value="1"/>
</dbReference>
<dbReference type="SUPFAM" id="SSF52922">
    <property type="entry name" value="TK C-terminal domain-like"/>
    <property type="match status" value="1"/>
</dbReference>
<reference evidence="2" key="1">
    <citation type="submission" date="2015-03" db="EMBL/GenBank/DDBJ databases">
        <title>Genome sequencing of Methylobacterium aquaticum DSM16371 type strain.</title>
        <authorList>
            <person name="Chaudhry V."/>
            <person name="Patil P.B."/>
        </authorList>
    </citation>
    <scope>NUCLEOTIDE SEQUENCE [LARGE SCALE GENOMIC DNA]</scope>
    <source>
        <strain evidence="2">DSM 16371</strain>
    </source>
</reference>
<dbReference type="AlphaFoldDB" id="A0A0J6SP20"/>
<dbReference type="PANTHER" id="PTHR43825">
    <property type="entry name" value="PYRUVATE DEHYDROGENASE E1 COMPONENT"/>
    <property type="match status" value="1"/>
</dbReference>
<feature type="domain" description="Transketolase-like pyrimidine-binding" evidence="1">
    <location>
        <begin position="1"/>
        <end position="162"/>
    </location>
</feature>
<name>A0A0J6SP20_9HYPH</name>
<accession>A0A0J6SP20</accession>
<dbReference type="Gene3D" id="3.40.50.970">
    <property type="match status" value="1"/>
</dbReference>
<dbReference type="InterPro" id="IPR005475">
    <property type="entry name" value="Transketolase-like_Pyr-bd"/>
</dbReference>
<dbReference type="InterPro" id="IPR051157">
    <property type="entry name" value="PDH/Transketolase"/>
</dbReference>
<dbReference type="Pfam" id="PF02779">
    <property type="entry name" value="Transket_pyr"/>
    <property type="match status" value="1"/>
</dbReference>
<dbReference type="PANTHER" id="PTHR43825:SF5">
    <property type="entry name" value="HYPOTHETICAL TRANSKETOLASE FAMILY PROTEIN"/>
    <property type="match status" value="1"/>
</dbReference>
<dbReference type="Proteomes" id="UP000035929">
    <property type="component" value="Unassembled WGS sequence"/>
</dbReference>
<dbReference type="EMBL" id="LABX01000092">
    <property type="protein sequence ID" value="KMO35128.1"/>
    <property type="molecule type" value="Genomic_DNA"/>
</dbReference>